<evidence type="ECO:0000313" key="4">
    <source>
        <dbReference type="Proteomes" id="UP000020825"/>
    </source>
</evidence>
<dbReference type="InterPro" id="IPR006652">
    <property type="entry name" value="Kelch_1"/>
</dbReference>
<gene>
    <name evidence="3" type="ORF">I550_4181</name>
</gene>
<dbReference type="SUPFAM" id="SSF117281">
    <property type="entry name" value="Kelch motif"/>
    <property type="match status" value="1"/>
</dbReference>
<dbReference type="InterPro" id="IPR015915">
    <property type="entry name" value="Kelch-typ_b-propeller"/>
</dbReference>
<proteinExistence type="predicted"/>
<keyword evidence="2" id="KW-0677">Repeat</keyword>
<accession>X8CKP8</accession>
<keyword evidence="1" id="KW-0880">Kelch repeat</keyword>
<dbReference type="Gene3D" id="2.120.10.80">
    <property type="entry name" value="Kelch-type beta propeller"/>
    <property type="match status" value="1"/>
</dbReference>
<name>X8CKP8_MYCIT</name>
<dbReference type="PANTHER" id="PTHR46344:SF27">
    <property type="entry name" value="KELCH REPEAT SUPERFAMILY PROTEIN"/>
    <property type="match status" value="1"/>
</dbReference>
<dbReference type="Pfam" id="PF24681">
    <property type="entry name" value="Kelch_KLHDC2_KLHL20_DRC7"/>
    <property type="match status" value="1"/>
</dbReference>
<sequence length="171" mass="17966">MVGDKLVVAGGQNAKQLVGQTEVFDGSSWRDAANMPTPREHLAAASDGTYMYAVGGRFLSADKNSAAFERFDPQAGTWTKLVDMPTPRGSYGAAFIDGRIVAVGGEEPTQVLGVAEMYDVANAKWSTLPPLPTPRHAEAVAAVGNTVYCIGGANRPTHEGPVATVEALDFV</sequence>
<dbReference type="PATRIC" id="fig|1299331.3.peg.4081"/>
<protein>
    <submittedName>
        <fullName evidence="3">Kelch motif family protein</fullName>
    </submittedName>
</protein>
<evidence type="ECO:0000313" key="3">
    <source>
        <dbReference type="EMBL" id="EUA56023.1"/>
    </source>
</evidence>
<evidence type="ECO:0000256" key="2">
    <source>
        <dbReference type="ARBA" id="ARBA00022737"/>
    </source>
</evidence>
<comment type="caution">
    <text evidence="3">The sequence shown here is derived from an EMBL/GenBank/DDBJ whole genome shotgun (WGS) entry which is preliminary data.</text>
</comment>
<dbReference type="EMBL" id="JAOG01000002">
    <property type="protein sequence ID" value="EUA56023.1"/>
    <property type="molecule type" value="Genomic_DNA"/>
</dbReference>
<dbReference type="PANTHER" id="PTHR46344">
    <property type="entry name" value="OS02G0202900 PROTEIN"/>
    <property type="match status" value="1"/>
</dbReference>
<reference evidence="3 4" key="1">
    <citation type="submission" date="2013-12" db="EMBL/GenBank/DDBJ databases">
        <authorList>
            <person name="Zelazny A."/>
            <person name="Olivier K."/>
            <person name="Holland S."/>
            <person name="Lenaerts A."/>
            <person name="Ordway D."/>
            <person name="DeGroote M.A."/>
            <person name="Parker T."/>
            <person name="Sizemore C."/>
            <person name="Tallon L.J."/>
            <person name="Sadzewicz L.K."/>
            <person name="Sengamalay N."/>
            <person name="Fraser C.M."/>
            <person name="Hine E."/>
            <person name="Shefchek K.A."/>
            <person name="Das S.P."/>
            <person name="Tettelin H."/>
        </authorList>
    </citation>
    <scope>NUCLEOTIDE SEQUENCE [LARGE SCALE GENOMIC DNA]</scope>
    <source>
        <strain evidence="3 4">1956</strain>
    </source>
</reference>
<organism evidence="3 4">
    <name type="scientific">Mycobacterium intracellulare 1956</name>
    <dbReference type="NCBI Taxonomy" id="1299331"/>
    <lineage>
        <taxon>Bacteria</taxon>
        <taxon>Bacillati</taxon>
        <taxon>Actinomycetota</taxon>
        <taxon>Actinomycetes</taxon>
        <taxon>Mycobacteriales</taxon>
        <taxon>Mycobacteriaceae</taxon>
        <taxon>Mycobacterium</taxon>
        <taxon>Mycobacterium avium complex (MAC)</taxon>
    </lineage>
</organism>
<dbReference type="SMART" id="SM00612">
    <property type="entry name" value="Kelch"/>
    <property type="match status" value="3"/>
</dbReference>
<evidence type="ECO:0000256" key="1">
    <source>
        <dbReference type="ARBA" id="ARBA00022441"/>
    </source>
</evidence>
<dbReference type="Proteomes" id="UP000020825">
    <property type="component" value="Unassembled WGS sequence"/>
</dbReference>
<dbReference type="AlphaFoldDB" id="X8CKP8"/>